<feature type="region of interest" description="Disordered" evidence="1">
    <location>
        <begin position="333"/>
        <end position="379"/>
    </location>
</feature>
<feature type="compositionally biased region" description="Low complexity" evidence="1">
    <location>
        <begin position="183"/>
        <end position="195"/>
    </location>
</feature>
<feature type="compositionally biased region" description="Basic and acidic residues" evidence="1">
    <location>
        <begin position="196"/>
        <end position="221"/>
    </location>
</feature>
<keyword evidence="3" id="KW-1185">Reference proteome</keyword>
<reference evidence="2 3" key="1">
    <citation type="journal article" date="2013" name="Science">
        <title>Pandoraviruses: amoeba viruses with genomes up to 2.5 Mb reaching that of parasitic eukaryotes.</title>
        <authorList>
            <person name="Philippe N."/>
            <person name="Legendre M."/>
            <person name="Doutre G."/>
            <person name="Coute Y."/>
            <person name="Poirot O."/>
            <person name="Lescot M."/>
            <person name="Arslan D."/>
            <person name="Seltzer V."/>
            <person name="Bertaux L."/>
            <person name="Bruley C."/>
            <person name="Garin J."/>
            <person name="Claverie J.M."/>
            <person name="Abergel C."/>
        </authorList>
    </citation>
    <scope>NUCLEOTIDE SEQUENCE [LARGE SCALE GENOMIC DNA]</scope>
</reference>
<feature type="region of interest" description="Disordered" evidence="1">
    <location>
        <begin position="1"/>
        <end position="307"/>
    </location>
</feature>
<protein>
    <submittedName>
        <fullName evidence="2">Uncharacterized protein</fullName>
    </submittedName>
</protein>
<feature type="compositionally biased region" description="Basic and acidic residues" evidence="1">
    <location>
        <begin position="36"/>
        <end position="48"/>
    </location>
</feature>
<dbReference type="RefSeq" id="YP_009429948.1">
    <property type="nucleotide sequence ID" value="NC_022098.1"/>
</dbReference>
<evidence type="ECO:0000256" key="1">
    <source>
        <dbReference type="SAM" id="MobiDB-lite"/>
    </source>
</evidence>
<evidence type="ECO:0000313" key="3">
    <source>
        <dbReference type="Proteomes" id="UP000204584"/>
    </source>
</evidence>
<feature type="compositionally biased region" description="Basic and acidic residues" evidence="1">
    <location>
        <begin position="366"/>
        <end position="379"/>
    </location>
</feature>
<dbReference type="KEGG" id="vg:34568453"/>
<dbReference type="Proteomes" id="UP000204584">
    <property type="component" value="Segment"/>
</dbReference>
<feature type="compositionally biased region" description="Basic and acidic residues" evidence="1">
    <location>
        <begin position="232"/>
        <end position="241"/>
    </location>
</feature>
<evidence type="ECO:0000313" key="2">
    <source>
        <dbReference type="EMBL" id="ATE82109.1"/>
    </source>
</evidence>
<organism evidence="2 3">
    <name type="scientific">Pandoravirus salinus</name>
    <dbReference type="NCBI Taxonomy" id="1349410"/>
    <lineage>
        <taxon>Viruses</taxon>
        <taxon>Pandoravirus</taxon>
    </lineage>
</organism>
<accession>A0A291ATI6</accession>
<feature type="compositionally biased region" description="Acidic residues" evidence="1">
    <location>
        <begin position="242"/>
        <end position="254"/>
    </location>
</feature>
<feature type="compositionally biased region" description="Low complexity" evidence="1">
    <location>
        <begin position="130"/>
        <end position="150"/>
    </location>
</feature>
<sequence>MHENRRPADGSNTASCTHRPDAHRPLGTLSCVQKKKREEKQKERPDRHPRGHSAVFSSRSFLSTPVERTGPASRRLKKKGKERSIRGMSTQEIQRHHHHRRRPTDDMSLVEPRGRRRHQSLSPDRRLSDNNNNNNNNKNNNKNNNNKNNNDTYTATAHRRKRSQTPEHRPHDAPLSGRRRRSPAPSRSRTPSPARDSTDERRCAKRPRFVEHDRAAPDRQCAEPGDDPIQVPRDDVDHDASDDSDSQSEDDVDGDDRGGYGNARRADATITNDVDAKSPCIPVRPVAAGQRRRTTGSARTRQRRQQRERRALLKALELVKAQGVGAVRDVVDGVHGIGGRTDGRRETGRGSDVSAPHRDRRASPAPRDRNNRDRPTRTVDNVNRRHVDTDPIRPATNRITHRQRVSMTDAWEQVDVYHEGCRRAFLDGARPPRPPPEHYFNLVHQAVQAYVGSGGDTAGNHIR</sequence>
<proteinExistence type="predicted"/>
<name>A0A291ATI6_9VIRU</name>
<dbReference type="EMBL" id="KC977571">
    <property type="protein sequence ID" value="ATE82109.1"/>
    <property type="molecule type" value="Genomic_DNA"/>
</dbReference>
<gene>
    <name evidence="2" type="ORF">psal_cds_44</name>
</gene>
<feature type="compositionally biased region" description="Basic residues" evidence="1">
    <location>
        <begin position="290"/>
        <end position="307"/>
    </location>
</feature>
<dbReference type="GeneID" id="34568453"/>